<dbReference type="PRINTS" id="PR00237">
    <property type="entry name" value="GPCRRHODOPSN"/>
</dbReference>
<keyword evidence="10" id="KW-0675">Receptor</keyword>
<accession>A0A9W3ART8</accession>
<keyword evidence="2" id="KW-1003">Cell membrane</keyword>
<dbReference type="InterPro" id="IPR000276">
    <property type="entry name" value="GPCR_Rhodpsn"/>
</dbReference>
<keyword evidence="13" id="KW-0732">Signal</keyword>
<dbReference type="PROSITE" id="PS00237">
    <property type="entry name" value="G_PROTEIN_RECEP_F1_1"/>
    <property type="match status" value="1"/>
</dbReference>
<dbReference type="PANTHER" id="PTHR24372:SF77">
    <property type="entry name" value="G-PROTEIN COUPLED RECEPTORS FAMILY 1 PROFILE DOMAIN-CONTAINING PROTEIN"/>
    <property type="match status" value="1"/>
</dbReference>
<dbReference type="CDD" id="cd00037">
    <property type="entry name" value="CLECT"/>
    <property type="match status" value="1"/>
</dbReference>
<organism evidence="15 16">
    <name type="scientific">Biomphalaria glabrata</name>
    <name type="common">Bloodfluke planorb</name>
    <name type="synonym">Freshwater snail</name>
    <dbReference type="NCBI Taxonomy" id="6526"/>
    <lineage>
        <taxon>Eukaryota</taxon>
        <taxon>Metazoa</taxon>
        <taxon>Spiralia</taxon>
        <taxon>Lophotrochozoa</taxon>
        <taxon>Mollusca</taxon>
        <taxon>Gastropoda</taxon>
        <taxon>Heterobranchia</taxon>
        <taxon>Euthyneura</taxon>
        <taxon>Panpulmonata</taxon>
        <taxon>Hygrophila</taxon>
        <taxon>Lymnaeoidea</taxon>
        <taxon>Planorbidae</taxon>
        <taxon>Biomphalaria</taxon>
    </lineage>
</organism>
<keyword evidence="15" id="KW-1185">Reference proteome</keyword>
<evidence type="ECO:0000313" key="15">
    <source>
        <dbReference type="Proteomes" id="UP001165740"/>
    </source>
</evidence>
<feature type="transmembrane region" description="Helical" evidence="12">
    <location>
        <begin position="986"/>
        <end position="1005"/>
    </location>
</feature>
<dbReference type="PROSITE" id="PS50262">
    <property type="entry name" value="G_PROTEIN_RECEP_F1_2"/>
    <property type="match status" value="1"/>
</dbReference>
<comment type="subcellular location">
    <subcellularLocation>
        <location evidence="1">Cell membrane</location>
        <topology evidence="1">Multi-pass membrane protein</topology>
    </subcellularLocation>
</comment>
<keyword evidence="3" id="KW-0433">Leucine-rich repeat</keyword>
<dbReference type="GO" id="GO:0016500">
    <property type="term" value="F:protein-hormone receptor activity"/>
    <property type="evidence" value="ECO:0007669"/>
    <property type="project" value="InterPro"/>
</dbReference>
<evidence type="ECO:0000259" key="14">
    <source>
        <dbReference type="PROSITE" id="PS50262"/>
    </source>
</evidence>
<feature type="chain" id="PRO_5040734051" evidence="13">
    <location>
        <begin position="18"/>
        <end position="1181"/>
    </location>
</feature>
<evidence type="ECO:0000256" key="5">
    <source>
        <dbReference type="ARBA" id="ARBA00022737"/>
    </source>
</evidence>
<reference evidence="16" key="1">
    <citation type="submission" date="2025-08" db="UniProtKB">
        <authorList>
            <consortium name="RefSeq"/>
        </authorList>
    </citation>
    <scope>IDENTIFICATION</scope>
</reference>
<feature type="domain" description="G-protein coupled receptors family 1 profile" evidence="14">
    <location>
        <begin position="876"/>
        <end position="1137"/>
    </location>
</feature>
<dbReference type="Gene3D" id="3.80.10.10">
    <property type="entry name" value="Ribonuclease Inhibitor"/>
    <property type="match status" value="1"/>
</dbReference>
<dbReference type="SUPFAM" id="SSF57424">
    <property type="entry name" value="LDL receptor-like module"/>
    <property type="match status" value="1"/>
</dbReference>
<evidence type="ECO:0000256" key="13">
    <source>
        <dbReference type="SAM" id="SignalP"/>
    </source>
</evidence>
<evidence type="ECO:0000256" key="6">
    <source>
        <dbReference type="ARBA" id="ARBA00022989"/>
    </source>
</evidence>
<keyword evidence="4 12" id="KW-0812">Transmembrane</keyword>
<sequence length="1181" mass="136483">MFCMILFIFVCLGASWSFPLYDCQSRSKDILFIIDCRSKVQEQIDFMQSTANYLLEQHSVQQNTSFMTFSTNGIIDINNFTAIQDIQLSCGQSFPINDVFNASEVWFTSRNRPLVTIIFVTETLFTDVDQIIEKQKKDTKVDRLFFIPERDNVYTILGIRFLYLYQSFRELNVLDVYAAICKTSCSKNHVTFTTDSSMISYYHIAHVYNMSYDQSDRYCRDQKNSYLVSLESPEEISFLLNHFKESNLPQDFKRYFRLHLGIKYNRYNLLWQSGYPYVFSYNVSKAYGRNCYFIHIFNVETTKYAVEDNIDFLTKNVFLDDCSTTFKTSLVVCECHEVLSNPEVAYTLVHEASRNKNIVQRTHYILSMKFLFEEYSYVSSFVQSIQCLANSSTGNDYLQAYVCGGILKRNVEKMENKNYNLSLSLQNGVSHFVFENFDISDCMYHIKNKNNQTSANLKGLRFNNKNDMFCEKETNKIESPKAQEMFSIDDFHCGTKSIGCDYPSPAFRCQGNLVHKCIRSRDIFSFTFDAKCKDNSHLQNCENFTCPRGFVKCPKSYCIYSSFIGDRILDCPFGEDEFQLNTFLGSVQVSFIMEDLCIYTLDPVNYALLNYSKNISFHCSLPCPRNFMCISNRRRIGSQTMEYVYKMRFGLYNATSFIYPLHIYSIIGPPFRTVEFNGQDCKLRNLDFAFQYWNLIELLVLDLSRNEFVGSGNIKLITSLSKLKVLNISHNLNLTIDQNFIFPTSLEIIDLSYTKTSSLKLNVFENVTFLKHLNLSKTLVSTFQDLGIPEYFTLESLYLENVEMRNIEENFFRGLTIKSELRASDYKLCCPQILNPNIPVDKCHAPVDAISSCKHLVGDILKRITIWTVGLITLVGNGIVLVYRIGWNREIFKKAYGLFVSGLAVSDFIMGIYLLLIASVDIQYEDIYVLEDVKWRHSNLCQFAGFLSTISSETSTFFICLITIDRFLIITFPFGQYRFTKTLKIVSFKLVWVIGFLLALIPITFTEWNIYSSNGLCLALPLGSTEHDGWIFSFIVFVVLNFILFLFIAIGQILIFLNIIIVRKNINPVTTDTRRSREDSNIAKKLALVALTDFMCWFPVGILGFLSLKGHIFDREVYAWIAVFVLPINSALNPIIYTIPAIYQKCRSYILTWHCSAGNLPSLESTRLDRVRSNSKKNISI</sequence>
<dbReference type="InterPro" id="IPR032675">
    <property type="entry name" value="LRR_dom_sf"/>
</dbReference>
<protein>
    <submittedName>
        <fullName evidence="16">Uncharacterized protein LOC106059477</fullName>
    </submittedName>
</protein>
<dbReference type="CDD" id="cd00112">
    <property type="entry name" value="LDLa"/>
    <property type="match status" value="1"/>
</dbReference>
<gene>
    <name evidence="16" type="primary">LOC106059477</name>
</gene>
<keyword evidence="9" id="KW-1015">Disulfide bond</keyword>
<dbReference type="SUPFAM" id="SSF81321">
    <property type="entry name" value="Family A G protein-coupled receptor-like"/>
    <property type="match status" value="1"/>
</dbReference>
<keyword evidence="8 12" id="KW-0472">Membrane</keyword>
<dbReference type="SUPFAM" id="SSF52058">
    <property type="entry name" value="L domain-like"/>
    <property type="match status" value="1"/>
</dbReference>
<feature type="transmembrane region" description="Helical" evidence="12">
    <location>
        <begin position="1082"/>
        <end position="1105"/>
    </location>
</feature>
<dbReference type="InterPro" id="IPR016187">
    <property type="entry name" value="CTDL_fold"/>
</dbReference>
<dbReference type="PANTHER" id="PTHR24372">
    <property type="entry name" value="GLYCOPROTEIN HORMONE RECEPTOR"/>
    <property type="match status" value="1"/>
</dbReference>
<dbReference type="GO" id="GO:0009755">
    <property type="term" value="P:hormone-mediated signaling pathway"/>
    <property type="evidence" value="ECO:0007669"/>
    <property type="project" value="TreeGrafter"/>
</dbReference>
<dbReference type="InterPro" id="IPR036055">
    <property type="entry name" value="LDL_receptor-like_sf"/>
</dbReference>
<dbReference type="Pfam" id="PF00059">
    <property type="entry name" value="Lectin_C"/>
    <property type="match status" value="1"/>
</dbReference>
<evidence type="ECO:0000256" key="2">
    <source>
        <dbReference type="ARBA" id="ARBA00022475"/>
    </source>
</evidence>
<dbReference type="GO" id="GO:0008528">
    <property type="term" value="F:G protein-coupled peptide receptor activity"/>
    <property type="evidence" value="ECO:0007669"/>
    <property type="project" value="TreeGrafter"/>
</dbReference>
<evidence type="ECO:0000256" key="7">
    <source>
        <dbReference type="ARBA" id="ARBA00023040"/>
    </source>
</evidence>
<evidence type="ECO:0000256" key="10">
    <source>
        <dbReference type="ARBA" id="ARBA00023170"/>
    </source>
</evidence>
<dbReference type="PRINTS" id="PR00373">
    <property type="entry name" value="GLYCHORMONER"/>
</dbReference>
<evidence type="ECO:0000256" key="3">
    <source>
        <dbReference type="ARBA" id="ARBA00022614"/>
    </source>
</evidence>
<dbReference type="SUPFAM" id="SSF56436">
    <property type="entry name" value="C-type lectin-like"/>
    <property type="match status" value="1"/>
</dbReference>
<dbReference type="OrthoDB" id="6022531at2759"/>
<dbReference type="SMART" id="SM00192">
    <property type="entry name" value="LDLa"/>
    <property type="match status" value="1"/>
</dbReference>
<feature type="signal peptide" evidence="13">
    <location>
        <begin position="1"/>
        <end position="17"/>
    </location>
</feature>
<keyword evidence="5" id="KW-0677">Repeat</keyword>
<evidence type="ECO:0000313" key="16">
    <source>
        <dbReference type="RefSeq" id="XP_055889934.1"/>
    </source>
</evidence>
<evidence type="ECO:0000256" key="11">
    <source>
        <dbReference type="ARBA" id="ARBA00023224"/>
    </source>
</evidence>
<dbReference type="InterPro" id="IPR017452">
    <property type="entry name" value="GPCR_Rhodpsn_7TM"/>
</dbReference>
<feature type="transmembrane region" description="Helical" evidence="12">
    <location>
        <begin position="895"/>
        <end position="916"/>
    </location>
</feature>
<dbReference type="InterPro" id="IPR016186">
    <property type="entry name" value="C-type_lectin-like/link_sf"/>
</dbReference>
<keyword evidence="7" id="KW-0297">G-protein coupled receptor</keyword>
<evidence type="ECO:0000256" key="1">
    <source>
        <dbReference type="ARBA" id="ARBA00004651"/>
    </source>
</evidence>
<evidence type="ECO:0000256" key="8">
    <source>
        <dbReference type="ARBA" id="ARBA00023136"/>
    </source>
</evidence>
<proteinExistence type="predicted"/>
<feature type="transmembrane region" description="Helical" evidence="12">
    <location>
        <begin position="1030"/>
        <end position="1061"/>
    </location>
</feature>
<dbReference type="Gene3D" id="3.10.100.10">
    <property type="entry name" value="Mannose-Binding Protein A, subunit A"/>
    <property type="match status" value="1"/>
</dbReference>
<dbReference type="InterPro" id="IPR002172">
    <property type="entry name" value="LDrepeatLR_classA_rpt"/>
</dbReference>
<dbReference type="Gene3D" id="1.20.1070.10">
    <property type="entry name" value="Rhodopsin 7-helix transmembrane proteins"/>
    <property type="match status" value="1"/>
</dbReference>
<dbReference type="GeneID" id="106059477"/>
<dbReference type="InterPro" id="IPR002131">
    <property type="entry name" value="Gphrmn_rcpt_fam"/>
</dbReference>
<dbReference type="GO" id="GO:0007189">
    <property type="term" value="P:adenylate cyclase-activating G protein-coupled receptor signaling pathway"/>
    <property type="evidence" value="ECO:0007669"/>
    <property type="project" value="TreeGrafter"/>
</dbReference>
<keyword evidence="6 12" id="KW-1133">Transmembrane helix</keyword>
<feature type="transmembrane region" description="Helical" evidence="12">
    <location>
        <begin position="864"/>
        <end position="883"/>
    </location>
</feature>
<dbReference type="Proteomes" id="UP001165740">
    <property type="component" value="Chromosome 6"/>
</dbReference>
<dbReference type="RefSeq" id="XP_055889934.1">
    <property type="nucleotide sequence ID" value="XM_056033959.1"/>
</dbReference>
<evidence type="ECO:0000256" key="9">
    <source>
        <dbReference type="ARBA" id="ARBA00023157"/>
    </source>
</evidence>
<dbReference type="Pfam" id="PF00001">
    <property type="entry name" value="7tm_1"/>
    <property type="match status" value="1"/>
</dbReference>
<evidence type="ECO:0000256" key="12">
    <source>
        <dbReference type="SAM" id="Phobius"/>
    </source>
</evidence>
<dbReference type="InterPro" id="IPR001304">
    <property type="entry name" value="C-type_lectin-like"/>
</dbReference>
<feature type="transmembrane region" description="Helical" evidence="12">
    <location>
        <begin position="1117"/>
        <end position="1139"/>
    </location>
</feature>
<dbReference type="AlphaFoldDB" id="A0A9W3ART8"/>
<dbReference type="GO" id="GO:0005886">
    <property type="term" value="C:plasma membrane"/>
    <property type="evidence" value="ECO:0007669"/>
    <property type="project" value="UniProtKB-SubCell"/>
</dbReference>
<name>A0A9W3ART8_BIOGL</name>
<evidence type="ECO:0000256" key="4">
    <source>
        <dbReference type="ARBA" id="ARBA00022692"/>
    </source>
</evidence>
<keyword evidence="11" id="KW-0807">Transducer</keyword>
<feature type="transmembrane region" description="Helical" evidence="12">
    <location>
        <begin position="956"/>
        <end position="974"/>
    </location>
</feature>